<dbReference type="RefSeq" id="WP_150089198.1">
    <property type="nucleotide sequence ID" value="NZ_JBFUOH010000011.1"/>
</dbReference>
<comment type="caution">
    <text evidence="2">The sequence shown here is derived from an EMBL/GenBank/DDBJ whole genome shotgun (WGS) entry which is preliminary data.</text>
</comment>
<evidence type="ECO:0000313" key="2">
    <source>
        <dbReference type="EMBL" id="KAA6187697.1"/>
    </source>
</evidence>
<dbReference type="AlphaFoldDB" id="A0A5M8FV59"/>
<feature type="domain" description="Methyltransferase type 11" evidence="1">
    <location>
        <begin position="92"/>
        <end position="139"/>
    </location>
</feature>
<dbReference type="GO" id="GO:0032259">
    <property type="term" value="P:methylation"/>
    <property type="evidence" value="ECO:0007669"/>
    <property type="project" value="UniProtKB-KW"/>
</dbReference>
<evidence type="ECO:0000313" key="3">
    <source>
        <dbReference type="Proteomes" id="UP000322981"/>
    </source>
</evidence>
<proteinExistence type="predicted"/>
<sequence>MKPCRCGDADLLTSLDHWYASPLGQHVARSESACLEWLLADCFGHYLLQVGAPEQFCDAFQQCRIRHRVVLAEGAMDQETCTGGTGIRARIRARPFELPLASGSVDSVVLPHTLDFSPEAHRVLREVERVLIPEGRVILFCFNPLSTWGLMRWLPRQSRQVPWCGGQMTPFRIGDWLRLLGLQVETRDMLLFRPPIRGAFTPRMDWLDTWGGNWWPLFGGVYALRAVKRVTPLTPVRPRWRRRAPLLPGRAVEPTARRNRHG</sequence>
<reference evidence="2 3" key="1">
    <citation type="submission" date="2019-09" db="EMBL/GenBank/DDBJ databases">
        <title>Whole-genome sequence of the purple sulfur bacterium Thiohalocapsa marina DSM 19078.</title>
        <authorList>
            <person name="Kyndt J.A."/>
            <person name="Meyer T.E."/>
        </authorList>
    </citation>
    <scope>NUCLEOTIDE SEQUENCE [LARGE SCALE GENOMIC DNA]</scope>
    <source>
        <strain evidence="2 3">DSM 19078</strain>
    </source>
</reference>
<evidence type="ECO:0000259" key="1">
    <source>
        <dbReference type="Pfam" id="PF08241"/>
    </source>
</evidence>
<keyword evidence="2" id="KW-0808">Transferase</keyword>
<dbReference type="InterPro" id="IPR029063">
    <property type="entry name" value="SAM-dependent_MTases_sf"/>
</dbReference>
<name>A0A5M8FV59_9GAMM</name>
<dbReference type="Pfam" id="PF08241">
    <property type="entry name" value="Methyltransf_11"/>
    <property type="match status" value="1"/>
</dbReference>
<dbReference type="OrthoDB" id="6191410at2"/>
<organism evidence="2 3">
    <name type="scientific">Thiohalocapsa marina</name>
    <dbReference type="NCBI Taxonomy" id="424902"/>
    <lineage>
        <taxon>Bacteria</taxon>
        <taxon>Pseudomonadati</taxon>
        <taxon>Pseudomonadota</taxon>
        <taxon>Gammaproteobacteria</taxon>
        <taxon>Chromatiales</taxon>
        <taxon>Chromatiaceae</taxon>
        <taxon>Thiohalocapsa</taxon>
    </lineage>
</organism>
<keyword evidence="3" id="KW-1185">Reference proteome</keyword>
<accession>A0A5M8FV59</accession>
<dbReference type="Gene3D" id="3.40.50.150">
    <property type="entry name" value="Vaccinia Virus protein VP39"/>
    <property type="match status" value="1"/>
</dbReference>
<dbReference type="Proteomes" id="UP000322981">
    <property type="component" value="Unassembled WGS sequence"/>
</dbReference>
<dbReference type="GO" id="GO:0008757">
    <property type="term" value="F:S-adenosylmethionine-dependent methyltransferase activity"/>
    <property type="evidence" value="ECO:0007669"/>
    <property type="project" value="InterPro"/>
</dbReference>
<dbReference type="EMBL" id="VWXX01000001">
    <property type="protein sequence ID" value="KAA6187697.1"/>
    <property type="molecule type" value="Genomic_DNA"/>
</dbReference>
<dbReference type="SUPFAM" id="SSF53335">
    <property type="entry name" value="S-adenosyl-L-methionine-dependent methyltransferases"/>
    <property type="match status" value="1"/>
</dbReference>
<gene>
    <name evidence="2" type="ORF">F2Q65_00170</name>
</gene>
<protein>
    <submittedName>
        <fullName evidence="2">Class I SAM-dependent methyltransferase</fullName>
    </submittedName>
</protein>
<dbReference type="InterPro" id="IPR013216">
    <property type="entry name" value="Methyltransf_11"/>
</dbReference>
<keyword evidence="2" id="KW-0489">Methyltransferase</keyword>